<evidence type="ECO:0000313" key="2">
    <source>
        <dbReference type="Proteomes" id="UP000242847"/>
    </source>
</evidence>
<evidence type="ECO:0008006" key="3">
    <source>
        <dbReference type="Google" id="ProtNLM"/>
    </source>
</evidence>
<evidence type="ECO:0000313" key="1">
    <source>
        <dbReference type="EMBL" id="ONM42518.1"/>
    </source>
</evidence>
<protein>
    <recommendedName>
        <fullName evidence="3">Cysteine-rich CWC family protein</fullName>
    </recommendedName>
</protein>
<gene>
    <name evidence="1" type="ORF">BXT89_17600</name>
</gene>
<keyword evidence="2" id="KW-1185">Reference proteome</keyword>
<reference evidence="1 2" key="1">
    <citation type="submission" date="2017-01" db="EMBL/GenBank/DDBJ databases">
        <title>Draft genome sequence of Pseudomonas pachastrellae type strain CCUG 46540T from a deep sea.</title>
        <authorList>
            <person name="Gomila M."/>
            <person name="Mulet M."/>
            <person name="Lalucat J."/>
            <person name="Garcia-Valdes E."/>
        </authorList>
    </citation>
    <scope>NUCLEOTIDE SEQUENCE [LARGE SCALE GENOMIC DNA]</scope>
    <source>
        <strain evidence="1 2">CCUG 46540</strain>
    </source>
</reference>
<organism evidence="1 2">
    <name type="scientific">Halopseudomonas pachastrellae</name>
    <dbReference type="NCBI Taxonomy" id="254161"/>
    <lineage>
        <taxon>Bacteria</taxon>
        <taxon>Pseudomonadati</taxon>
        <taxon>Pseudomonadota</taxon>
        <taxon>Gammaproteobacteria</taxon>
        <taxon>Pseudomonadales</taxon>
        <taxon>Pseudomonadaceae</taxon>
        <taxon>Halopseudomonas</taxon>
    </lineage>
</organism>
<dbReference type="InterPro" id="IPR032720">
    <property type="entry name" value="Cys_rich_CWC"/>
</dbReference>
<sequence length="74" mass="8055">MAPAGVDAARCPFCAGANACAAETGSCWCFDLLVPEALLALVPSKQRNRACICQNCVRAFTRDPDGFTERYRKR</sequence>
<name>A0A1S8DAQ6_9GAMM</name>
<accession>A0A1S8DAQ6</accession>
<dbReference type="EMBL" id="MUBC01000066">
    <property type="protein sequence ID" value="ONM42518.1"/>
    <property type="molecule type" value="Genomic_DNA"/>
</dbReference>
<proteinExistence type="predicted"/>
<dbReference type="Pfam" id="PF14375">
    <property type="entry name" value="Cys_rich_CWC"/>
    <property type="match status" value="1"/>
</dbReference>
<dbReference type="AlphaFoldDB" id="A0A1S8DAQ6"/>
<comment type="caution">
    <text evidence="1">The sequence shown here is derived from an EMBL/GenBank/DDBJ whole genome shotgun (WGS) entry which is preliminary data.</text>
</comment>
<dbReference type="Proteomes" id="UP000242847">
    <property type="component" value="Unassembled WGS sequence"/>
</dbReference>
<dbReference type="OrthoDB" id="8912324at2"/>